<dbReference type="GO" id="GO:0042800">
    <property type="term" value="F:histone H3K4 methyltransferase activity"/>
    <property type="evidence" value="ECO:0007669"/>
    <property type="project" value="TreeGrafter"/>
</dbReference>
<dbReference type="PANTHER" id="PTHR46060:SF2">
    <property type="entry name" value="HISTONE-LYSINE N-METHYLTRANSFERASE SETMAR"/>
    <property type="match status" value="1"/>
</dbReference>
<organism evidence="1 2">
    <name type="scientific">Trichonephila clavipes</name>
    <name type="common">Golden silk orbweaver</name>
    <name type="synonym">Nephila clavipes</name>
    <dbReference type="NCBI Taxonomy" id="2585209"/>
    <lineage>
        <taxon>Eukaryota</taxon>
        <taxon>Metazoa</taxon>
        <taxon>Ecdysozoa</taxon>
        <taxon>Arthropoda</taxon>
        <taxon>Chelicerata</taxon>
        <taxon>Arachnida</taxon>
        <taxon>Araneae</taxon>
        <taxon>Araneomorphae</taxon>
        <taxon>Entelegynae</taxon>
        <taxon>Araneoidea</taxon>
        <taxon>Nephilidae</taxon>
        <taxon>Trichonephila</taxon>
    </lineage>
</organism>
<evidence type="ECO:0000313" key="1">
    <source>
        <dbReference type="EMBL" id="GFY00847.1"/>
    </source>
</evidence>
<dbReference type="InterPro" id="IPR052709">
    <property type="entry name" value="Transposase-MT_Hybrid"/>
</dbReference>
<dbReference type="Proteomes" id="UP000887159">
    <property type="component" value="Unassembled WGS sequence"/>
</dbReference>
<dbReference type="InterPro" id="IPR036397">
    <property type="entry name" value="RNaseH_sf"/>
</dbReference>
<dbReference type="GO" id="GO:0015074">
    <property type="term" value="P:DNA integration"/>
    <property type="evidence" value="ECO:0007669"/>
    <property type="project" value="TreeGrafter"/>
</dbReference>
<protein>
    <submittedName>
        <fullName evidence="1">Putative DD34D transposase</fullName>
    </submittedName>
</protein>
<dbReference type="AlphaFoldDB" id="A0A8X6V1B1"/>
<dbReference type="EMBL" id="BMAU01021222">
    <property type="protein sequence ID" value="GFY00847.1"/>
    <property type="molecule type" value="Genomic_DNA"/>
</dbReference>
<dbReference type="GO" id="GO:0005634">
    <property type="term" value="C:nucleus"/>
    <property type="evidence" value="ECO:0007669"/>
    <property type="project" value="TreeGrafter"/>
</dbReference>
<name>A0A8X6V1B1_TRICX</name>
<proteinExistence type="predicted"/>
<dbReference type="GO" id="GO:0003697">
    <property type="term" value="F:single-stranded DNA binding"/>
    <property type="evidence" value="ECO:0007669"/>
    <property type="project" value="TreeGrafter"/>
</dbReference>
<reference evidence="1" key="1">
    <citation type="submission" date="2020-08" db="EMBL/GenBank/DDBJ databases">
        <title>Multicomponent nature underlies the extraordinary mechanical properties of spider dragline silk.</title>
        <authorList>
            <person name="Kono N."/>
            <person name="Nakamura H."/>
            <person name="Mori M."/>
            <person name="Yoshida Y."/>
            <person name="Ohtoshi R."/>
            <person name="Malay A.D."/>
            <person name="Moran D.A.P."/>
            <person name="Tomita M."/>
            <person name="Numata K."/>
            <person name="Arakawa K."/>
        </authorList>
    </citation>
    <scope>NUCLEOTIDE SEQUENCE</scope>
</reference>
<comment type="caution">
    <text evidence="1">The sequence shown here is derived from an EMBL/GenBank/DDBJ whole genome shotgun (WGS) entry which is preliminary data.</text>
</comment>
<keyword evidence="2" id="KW-1185">Reference proteome</keyword>
<sequence>MYQISISEALVKRNEIDTFLKRMVTGDVKSVSYDNIVRKRSWSKCDEAAQMVAKPGLISRKCQTLNSDVYCQQLERLKLVIDQKRPELANRSGVVFHQDNARPHTSVVTHQKLWELDWKVFNASTI</sequence>
<dbReference type="GO" id="GO:0044547">
    <property type="term" value="F:DNA topoisomerase binding"/>
    <property type="evidence" value="ECO:0007669"/>
    <property type="project" value="TreeGrafter"/>
</dbReference>
<dbReference type="GO" id="GO:0000729">
    <property type="term" value="P:DNA double-strand break processing"/>
    <property type="evidence" value="ECO:0007669"/>
    <property type="project" value="TreeGrafter"/>
</dbReference>
<dbReference type="GO" id="GO:0000014">
    <property type="term" value="F:single-stranded DNA endodeoxyribonuclease activity"/>
    <property type="evidence" value="ECO:0007669"/>
    <property type="project" value="TreeGrafter"/>
</dbReference>
<gene>
    <name evidence="1" type="ORF">TNCV_3542211</name>
</gene>
<dbReference type="GO" id="GO:0046975">
    <property type="term" value="F:histone H3K36 methyltransferase activity"/>
    <property type="evidence" value="ECO:0007669"/>
    <property type="project" value="TreeGrafter"/>
</dbReference>
<dbReference type="PANTHER" id="PTHR46060">
    <property type="entry name" value="MARINER MOS1 TRANSPOSASE-LIKE PROTEIN"/>
    <property type="match status" value="1"/>
</dbReference>
<dbReference type="GO" id="GO:0035861">
    <property type="term" value="C:site of double-strand break"/>
    <property type="evidence" value="ECO:0007669"/>
    <property type="project" value="TreeGrafter"/>
</dbReference>
<evidence type="ECO:0000313" key="2">
    <source>
        <dbReference type="Proteomes" id="UP000887159"/>
    </source>
</evidence>
<dbReference type="GO" id="GO:0006303">
    <property type="term" value="P:double-strand break repair via nonhomologous end joining"/>
    <property type="evidence" value="ECO:0007669"/>
    <property type="project" value="TreeGrafter"/>
</dbReference>
<dbReference type="GO" id="GO:0000793">
    <property type="term" value="C:condensed chromosome"/>
    <property type="evidence" value="ECO:0007669"/>
    <property type="project" value="TreeGrafter"/>
</dbReference>
<accession>A0A8X6V1B1</accession>
<dbReference type="GO" id="GO:0031297">
    <property type="term" value="P:replication fork processing"/>
    <property type="evidence" value="ECO:0007669"/>
    <property type="project" value="TreeGrafter"/>
</dbReference>
<dbReference type="GO" id="GO:0044774">
    <property type="term" value="P:mitotic DNA integrity checkpoint signaling"/>
    <property type="evidence" value="ECO:0007669"/>
    <property type="project" value="TreeGrafter"/>
</dbReference>
<dbReference type="Gene3D" id="3.30.420.10">
    <property type="entry name" value="Ribonuclease H-like superfamily/Ribonuclease H"/>
    <property type="match status" value="1"/>
</dbReference>
<dbReference type="GO" id="GO:0003690">
    <property type="term" value="F:double-stranded DNA binding"/>
    <property type="evidence" value="ECO:0007669"/>
    <property type="project" value="TreeGrafter"/>
</dbReference>